<gene>
    <name evidence="2" type="ORF">ASPWEDRAFT_43820</name>
</gene>
<evidence type="ECO:0000313" key="2">
    <source>
        <dbReference type="EMBL" id="OJJ31823.1"/>
    </source>
</evidence>
<organism evidence="2 3">
    <name type="scientific">Aspergillus wentii DTO 134E9</name>
    <dbReference type="NCBI Taxonomy" id="1073089"/>
    <lineage>
        <taxon>Eukaryota</taxon>
        <taxon>Fungi</taxon>
        <taxon>Dikarya</taxon>
        <taxon>Ascomycota</taxon>
        <taxon>Pezizomycotina</taxon>
        <taxon>Eurotiomycetes</taxon>
        <taxon>Eurotiomycetidae</taxon>
        <taxon>Eurotiales</taxon>
        <taxon>Aspergillaceae</taxon>
        <taxon>Aspergillus</taxon>
        <taxon>Aspergillus subgen. Cremei</taxon>
    </lineage>
</organism>
<keyword evidence="1" id="KW-0472">Membrane</keyword>
<name>A0A1L9RAC4_ASPWE</name>
<evidence type="ECO:0000256" key="1">
    <source>
        <dbReference type="SAM" id="Phobius"/>
    </source>
</evidence>
<proteinExistence type="predicted"/>
<dbReference type="VEuPathDB" id="FungiDB:ASPWEDRAFT_43820"/>
<feature type="transmembrane region" description="Helical" evidence="1">
    <location>
        <begin position="109"/>
        <end position="127"/>
    </location>
</feature>
<dbReference type="EMBL" id="KV878215">
    <property type="protein sequence ID" value="OJJ31823.1"/>
    <property type="molecule type" value="Genomic_DNA"/>
</dbReference>
<dbReference type="RefSeq" id="XP_040685500.1">
    <property type="nucleotide sequence ID" value="XM_040836117.1"/>
</dbReference>
<keyword evidence="3" id="KW-1185">Reference proteome</keyword>
<evidence type="ECO:0000313" key="3">
    <source>
        <dbReference type="Proteomes" id="UP000184383"/>
    </source>
</evidence>
<keyword evidence="1" id="KW-0812">Transmembrane</keyword>
<accession>A0A1L9RAC4</accession>
<dbReference type="AlphaFoldDB" id="A0A1L9RAC4"/>
<sequence>MEWFGVWVVCSPSFSEVSPVPGITEWMKGSRMISDTVCHDFHEEELSEDRTLCVSPMPPSRLSDSRENVYPPCIGTKQQADWARQGITCGWQMDTADPPARLFFPQSRFGLILIVILMGIGVVVILLC</sequence>
<dbReference type="Proteomes" id="UP000184383">
    <property type="component" value="Unassembled WGS sequence"/>
</dbReference>
<reference evidence="3" key="1">
    <citation type="journal article" date="2017" name="Genome Biol.">
        <title>Comparative genomics reveals high biological diversity and specific adaptations in the industrially and medically important fungal genus Aspergillus.</title>
        <authorList>
            <person name="de Vries R.P."/>
            <person name="Riley R."/>
            <person name="Wiebenga A."/>
            <person name="Aguilar-Osorio G."/>
            <person name="Amillis S."/>
            <person name="Uchima C.A."/>
            <person name="Anderluh G."/>
            <person name="Asadollahi M."/>
            <person name="Askin M."/>
            <person name="Barry K."/>
            <person name="Battaglia E."/>
            <person name="Bayram O."/>
            <person name="Benocci T."/>
            <person name="Braus-Stromeyer S.A."/>
            <person name="Caldana C."/>
            <person name="Canovas D."/>
            <person name="Cerqueira G.C."/>
            <person name="Chen F."/>
            <person name="Chen W."/>
            <person name="Choi C."/>
            <person name="Clum A."/>
            <person name="Dos Santos R.A."/>
            <person name="Damasio A.R."/>
            <person name="Diallinas G."/>
            <person name="Emri T."/>
            <person name="Fekete E."/>
            <person name="Flipphi M."/>
            <person name="Freyberg S."/>
            <person name="Gallo A."/>
            <person name="Gournas C."/>
            <person name="Habgood R."/>
            <person name="Hainaut M."/>
            <person name="Harispe M.L."/>
            <person name="Henrissat B."/>
            <person name="Hilden K.S."/>
            <person name="Hope R."/>
            <person name="Hossain A."/>
            <person name="Karabika E."/>
            <person name="Karaffa L."/>
            <person name="Karanyi Z."/>
            <person name="Krasevec N."/>
            <person name="Kuo A."/>
            <person name="Kusch H."/>
            <person name="LaButti K."/>
            <person name="Lagendijk E.L."/>
            <person name="Lapidus A."/>
            <person name="Levasseur A."/>
            <person name="Lindquist E."/>
            <person name="Lipzen A."/>
            <person name="Logrieco A.F."/>
            <person name="MacCabe A."/>
            <person name="Maekelae M.R."/>
            <person name="Malavazi I."/>
            <person name="Melin P."/>
            <person name="Meyer V."/>
            <person name="Mielnichuk N."/>
            <person name="Miskei M."/>
            <person name="Molnar A.P."/>
            <person name="Mule G."/>
            <person name="Ngan C.Y."/>
            <person name="Orejas M."/>
            <person name="Orosz E."/>
            <person name="Ouedraogo J.P."/>
            <person name="Overkamp K.M."/>
            <person name="Park H.-S."/>
            <person name="Perrone G."/>
            <person name="Piumi F."/>
            <person name="Punt P.J."/>
            <person name="Ram A.F."/>
            <person name="Ramon A."/>
            <person name="Rauscher S."/>
            <person name="Record E."/>
            <person name="Riano-Pachon D.M."/>
            <person name="Robert V."/>
            <person name="Roehrig J."/>
            <person name="Ruller R."/>
            <person name="Salamov A."/>
            <person name="Salih N.S."/>
            <person name="Samson R.A."/>
            <person name="Sandor E."/>
            <person name="Sanguinetti M."/>
            <person name="Schuetze T."/>
            <person name="Sepcic K."/>
            <person name="Shelest E."/>
            <person name="Sherlock G."/>
            <person name="Sophianopoulou V."/>
            <person name="Squina F.M."/>
            <person name="Sun H."/>
            <person name="Susca A."/>
            <person name="Todd R.B."/>
            <person name="Tsang A."/>
            <person name="Unkles S.E."/>
            <person name="van de Wiele N."/>
            <person name="van Rossen-Uffink D."/>
            <person name="Oliveira J.V."/>
            <person name="Vesth T.C."/>
            <person name="Visser J."/>
            <person name="Yu J.-H."/>
            <person name="Zhou M."/>
            <person name="Andersen M.R."/>
            <person name="Archer D.B."/>
            <person name="Baker S.E."/>
            <person name="Benoit I."/>
            <person name="Brakhage A.A."/>
            <person name="Braus G.H."/>
            <person name="Fischer R."/>
            <person name="Frisvad J.C."/>
            <person name="Goldman G.H."/>
            <person name="Houbraken J."/>
            <person name="Oakley B."/>
            <person name="Pocsi I."/>
            <person name="Scazzocchio C."/>
            <person name="Seiboth B."/>
            <person name="vanKuyk P.A."/>
            <person name="Wortman J."/>
            <person name="Dyer P.S."/>
            <person name="Grigoriev I.V."/>
        </authorList>
    </citation>
    <scope>NUCLEOTIDE SEQUENCE [LARGE SCALE GENOMIC DNA]</scope>
    <source>
        <strain evidence="3">DTO 134E9</strain>
    </source>
</reference>
<protein>
    <submittedName>
        <fullName evidence="2">Uncharacterized protein</fullName>
    </submittedName>
</protein>
<dbReference type="GeneID" id="63751965"/>
<keyword evidence="1" id="KW-1133">Transmembrane helix</keyword>